<dbReference type="SMART" id="SM00387">
    <property type="entry name" value="HATPase_c"/>
    <property type="match status" value="1"/>
</dbReference>
<evidence type="ECO:0000256" key="7">
    <source>
        <dbReference type="ARBA" id="ARBA00022840"/>
    </source>
</evidence>
<dbReference type="Proteomes" id="UP001519343">
    <property type="component" value="Unassembled WGS sequence"/>
</dbReference>
<dbReference type="EC" id="2.7.13.3" evidence="2"/>
<evidence type="ECO:0000256" key="1">
    <source>
        <dbReference type="ARBA" id="ARBA00000085"/>
    </source>
</evidence>
<keyword evidence="6 11" id="KW-0418">Kinase</keyword>
<dbReference type="SMART" id="SM00388">
    <property type="entry name" value="HisKA"/>
    <property type="match status" value="1"/>
</dbReference>
<dbReference type="InterPro" id="IPR035965">
    <property type="entry name" value="PAS-like_dom_sf"/>
</dbReference>
<dbReference type="GO" id="GO:0016301">
    <property type="term" value="F:kinase activity"/>
    <property type="evidence" value="ECO:0007669"/>
    <property type="project" value="UniProtKB-KW"/>
</dbReference>
<dbReference type="InterPro" id="IPR003661">
    <property type="entry name" value="HisK_dim/P_dom"/>
</dbReference>
<keyword evidence="3" id="KW-0597">Phosphoprotein</keyword>
<dbReference type="EMBL" id="JAGGKT010000039">
    <property type="protein sequence ID" value="MBP1935082.1"/>
    <property type="molecule type" value="Genomic_DNA"/>
</dbReference>
<dbReference type="CDD" id="cd00075">
    <property type="entry name" value="HATPase"/>
    <property type="match status" value="1"/>
</dbReference>
<feature type="domain" description="PAS" evidence="10">
    <location>
        <begin position="10"/>
        <end position="55"/>
    </location>
</feature>
<dbReference type="InterPro" id="IPR003594">
    <property type="entry name" value="HATPase_dom"/>
</dbReference>
<dbReference type="SUPFAM" id="SSF55874">
    <property type="entry name" value="ATPase domain of HSP90 chaperone/DNA topoisomerase II/histidine kinase"/>
    <property type="match status" value="1"/>
</dbReference>
<reference evidence="11 12" key="1">
    <citation type="submission" date="2021-03" db="EMBL/GenBank/DDBJ databases">
        <title>Genomic Encyclopedia of Type Strains, Phase IV (KMG-IV): sequencing the most valuable type-strain genomes for metagenomic binning, comparative biology and taxonomic classification.</title>
        <authorList>
            <person name="Goeker M."/>
        </authorList>
    </citation>
    <scope>NUCLEOTIDE SEQUENCE [LARGE SCALE GENOMIC DNA]</scope>
    <source>
        <strain evidence="11 12">DSM 24738</strain>
    </source>
</reference>
<dbReference type="Pfam" id="PF00989">
    <property type="entry name" value="PAS"/>
    <property type="match status" value="1"/>
</dbReference>
<evidence type="ECO:0000256" key="5">
    <source>
        <dbReference type="ARBA" id="ARBA00022741"/>
    </source>
</evidence>
<organism evidence="11 12">
    <name type="scientific">Ammoniphilus resinae</name>
    <dbReference type="NCBI Taxonomy" id="861532"/>
    <lineage>
        <taxon>Bacteria</taxon>
        <taxon>Bacillati</taxon>
        <taxon>Bacillota</taxon>
        <taxon>Bacilli</taxon>
        <taxon>Bacillales</taxon>
        <taxon>Paenibacillaceae</taxon>
        <taxon>Aneurinibacillus group</taxon>
        <taxon>Ammoniphilus</taxon>
    </lineage>
</organism>
<dbReference type="PANTHER" id="PTHR43065">
    <property type="entry name" value="SENSOR HISTIDINE KINASE"/>
    <property type="match status" value="1"/>
</dbReference>
<evidence type="ECO:0000259" key="10">
    <source>
        <dbReference type="PROSITE" id="PS50112"/>
    </source>
</evidence>
<dbReference type="InterPro" id="IPR000014">
    <property type="entry name" value="PAS"/>
</dbReference>
<dbReference type="CDD" id="cd00082">
    <property type="entry name" value="HisKA"/>
    <property type="match status" value="1"/>
</dbReference>
<dbReference type="Gene3D" id="3.30.565.10">
    <property type="entry name" value="Histidine kinase-like ATPase, C-terminal domain"/>
    <property type="match status" value="1"/>
</dbReference>
<keyword evidence="7" id="KW-0067">ATP-binding</keyword>
<keyword evidence="8" id="KW-0902">Two-component regulatory system</keyword>
<dbReference type="InterPro" id="IPR036097">
    <property type="entry name" value="HisK_dim/P_sf"/>
</dbReference>
<evidence type="ECO:0000256" key="8">
    <source>
        <dbReference type="ARBA" id="ARBA00023012"/>
    </source>
</evidence>
<gene>
    <name evidence="11" type="ORF">J2Z37_005119</name>
</gene>
<evidence type="ECO:0000313" key="12">
    <source>
        <dbReference type="Proteomes" id="UP001519343"/>
    </source>
</evidence>
<dbReference type="InterPro" id="IPR013767">
    <property type="entry name" value="PAS_fold"/>
</dbReference>
<dbReference type="PROSITE" id="PS50112">
    <property type="entry name" value="PAS"/>
    <property type="match status" value="1"/>
</dbReference>
<evidence type="ECO:0000256" key="3">
    <source>
        <dbReference type="ARBA" id="ARBA00022553"/>
    </source>
</evidence>
<proteinExistence type="predicted"/>
<comment type="catalytic activity">
    <reaction evidence="1">
        <text>ATP + protein L-histidine = ADP + protein N-phospho-L-histidine.</text>
        <dbReference type="EC" id="2.7.13.3"/>
    </reaction>
</comment>
<dbReference type="SUPFAM" id="SSF55785">
    <property type="entry name" value="PYP-like sensor domain (PAS domain)"/>
    <property type="match status" value="1"/>
</dbReference>
<protein>
    <recommendedName>
        <fullName evidence="2">histidine kinase</fullName>
        <ecNumber evidence="2">2.7.13.3</ecNumber>
    </recommendedName>
</protein>
<accession>A0ABS4GY98</accession>
<dbReference type="PRINTS" id="PR00344">
    <property type="entry name" value="BCTRLSENSOR"/>
</dbReference>
<dbReference type="InterPro" id="IPR036890">
    <property type="entry name" value="HATPase_C_sf"/>
</dbReference>
<dbReference type="InterPro" id="IPR004358">
    <property type="entry name" value="Sig_transdc_His_kin-like_C"/>
</dbReference>
<dbReference type="PROSITE" id="PS50109">
    <property type="entry name" value="HIS_KIN"/>
    <property type="match status" value="1"/>
</dbReference>
<dbReference type="RefSeq" id="WP_209813042.1">
    <property type="nucleotide sequence ID" value="NZ_JAGGKT010000039.1"/>
</dbReference>
<dbReference type="Pfam" id="PF02518">
    <property type="entry name" value="HATPase_c"/>
    <property type="match status" value="1"/>
</dbReference>
<name>A0ABS4GY98_9BACL</name>
<keyword evidence="12" id="KW-1185">Reference proteome</keyword>
<keyword evidence="5" id="KW-0547">Nucleotide-binding</keyword>
<evidence type="ECO:0000256" key="6">
    <source>
        <dbReference type="ARBA" id="ARBA00022777"/>
    </source>
</evidence>
<evidence type="ECO:0000256" key="2">
    <source>
        <dbReference type="ARBA" id="ARBA00012438"/>
    </source>
</evidence>
<evidence type="ECO:0000256" key="4">
    <source>
        <dbReference type="ARBA" id="ARBA00022679"/>
    </source>
</evidence>
<dbReference type="Gene3D" id="3.30.450.20">
    <property type="entry name" value="PAS domain"/>
    <property type="match status" value="1"/>
</dbReference>
<evidence type="ECO:0000259" key="9">
    <source>
        <dbReference type="PROSITE" id="PS50109"/>
    </source>
</evidence>
<dbReference type="SMART" id="SM00091">
    <property type="entry name" value="PAS"/>
    <property type="match status" value="1"/>
</dbReference>
<dbReference type="Pfam" id="PF00512">
    <property type="entry name" value="HisKA"/>
    <property type="match status" value="1"/>
</dbReference>
<keyword evidence="4" id="KW-0808">Transferase</keyword>
<dbReference type="SUPFAM" id="SSF47384">
    <property type="entry name" value="Homodimeric domain of signal transducing histidine kinase"/>
    <property type="match status" value="1"/>
</dbReference>
<comment type="caution">
    <text evidence="11">The sequence shown here is derived from an EMBL/GenBank/DDBJ whole genome shotgun (WGS) entry which is preliminary data.</text>
</comment>
<dbReference type="CDD" id="cd00130">
    <property type="entry name" value="PAS"/>
    <property type="match status" value="1"/>
</dbReference>
<dbReference type="PANTHER" id="PTHR43065:SF34">
    <property type="entry name" value="SPORULATION KINASE A"/>
    <property type="match status" value="1"/>
</dbReference>
<sequence>MSAPIVDALEILERIKDGFFALDHHWNFTYINEKATRLLFRSRNDLVGKNVWREFPEAVDLPFYEKYHQALQSQEPVFFETHYPPLDTWFRVWTYPSPNGLSIFFQDATDKDRKEWEKSHEMLQYTEKLSITGQLAAGIAHEIRNPITAIKGFLQLMRSGTEDKKSYLNIMTSEIERIEQILSELLMLAKPQESKFERKDITLLLDQVVTLLSTQAILNNVEIVTAEPRAHLPFVDCDENQLKQAFINYIKNAIDAMPTGGTLVIRVEQLGTEKIKISFTDRGMGMPEEVLSQLGQPFYTTKEKGTGLGFMISKKIIENHAGEVNVTSEINSGTTVEVRLPMVQERVGLREATN</sequence>
<dbReference type="InterPro" id="IPR005467">
    <property type="entry name" value="His_kinase_dom"/>
</dbReference>
<evidence type="ECO:0000313" key="11">
    <source>
        <dbReference type="EMBL" id="MBP1935082.1"/>
    </source>
</evidence>
<dbReference type="Gene3D" id="1.10.287.130">
    <property type="match status" value="1"/>
</dbReference>
<feature type="domain" description="Histidine kinase" evidence="9">
    <location>
        <begin position="138"/>
        <end position="344"/>
    </location>
</feature>